<evidence type="ECO:0000313" key="3">
    <source>
        <dbReference type="Proteomes" id="UP000490922"/>
    </source>
</evidence>
<dbReference type="AlphaFoldDB" id="A0A7J5AJL6"/>
<dbReference type="OrthoDB" id="5432319at2"/>
<protein>
    <recommendedName>
        <fullName evidence="4">DUF4136 domain-containing protein</fullName>
    </recommendedName>
</protein>
<dbReference type="Proteomes" id="UP000490922">
    <property type="component" value="Unassembled WGS sequence"/>
</dbReference>
<organism evidence="2 3">
    <name type="scientific">Flavobacterium luteum</name>
    <dbReference type="NCBI Taxonomy" id="2026654"/>
    <lineage>
        <taxon>Bacteria</taxon>
        <taxon>Pseudomonadati</taxon>
        <taxon>Bacteroidota</taxon>
        <taxon>Flavobacteriia</taxon>
        <taxon>Flavobacteriales</taxon>
        <taxon>Flavobacteriaceae</taxon>
        <taxon>Flavobacterium</taxon>
    </lineage>
</organism>
<name>A0A7J5AJL6_9FLAO</name>
<feature type="chain" id="PRO_5029662945" description="DUF4136 domain-containing protein" evidence="1">
    <location>
        <begin position="23"/>
        <end position="204"/>
    </location>
</feature>
<reference evidence="2 3" key="1">
    <citation type="submission" date="2019-09" db="EMBL/GenBank/DDBJ databases">
        <title>Flavobacterium sp. nov., isolated from glacier ice.</title>
        <authorList>
            <person name="Liu Q."/>
        </authorList>
    </citation>
    <scope>NUCLEOTIDE SEQUENCE [LARGE SCALE GENOMIC DNA]</scope>
    <source>
        <strain evidence="2 3">NBRC 112527</strain>
    </source>
</reference>
<sequence length="204" mass="23904">MKNSLICTSLLFSMLLTSCSSTKIISSWRMPESHIHTNELSKVLIIALLDNEKNRFKAEHQIVKYLKSKGVVSHDYLTDDFNNKYKEQITKKIKTDGFDGIVLMHLIDIDKEKVFAPSQRQYIEDDYEGFGNYYLKNNYNYKDSEYYINTKTYVLKTDIYSLKAEKIIWTGITETFEPPGIKKMTNEISKVIYKQMVQEGFIKN</sequence>
<keyword evidence="3" id="KW-1185">Reference proteome</keyword>
<proteinExistence type="predicted"/>
<comment type="caution">
    <text evidence="2">The sequence shown here is derived from an EMBL/GenBank/DDBJ whole genome shotgun (WGS) entry which is preliminary data.</text>
</comment>
<dbReference type="RefSeq" id="WP_151105782.1">
    <property type="nucleotide sequence ID" value="NZ_WAEM01000001.1"/>
</dbReference>
<feature type="signal peptide" evidence="1">
    <location>
        <begin position="1"/>
        <end position="22"/>
    </location>
</feature>
<evidence type="ECO:0000256" key="1">
    <source>
        <dbReference type="SAM" id="SignalP"/>
    </source>
</evidence>
<evidence type="ECO:0000313" key="2">
    <source>
        <dbReference type="EMBL" id="KAB1157588.1"/>
    </source>
</evidence>
<dbReference type="PROSITE" id="PS51257">
    <property type="entry name" value="PROKAR_LIPOPROTEIN"/>
    <property type="match status" value="1"/>
</dbReference>
<evidence type="ECO:0008006" key="4">
    <source>
        <dbReference type="Google" id="ProtNLM"/>
    </source>
</evidence>
<dbReference type="EMBL" id="WAEM01000001">
    <property type="protein sequence ID" value="KAB1157588.1"/>
    <property type="molecule type" value="Genomic_DNA"/>
</dbReference>
<accession>A0A7J5AJL6</accession>
<keyword evidence="1" id="KW-0732">Signal</keyword>
<gene>
    <name evidence="2" type="ORF">F6464_00445</name>
</gene>